<dbReference type="InterPro" id="IPR018060">
    <property type="entry name" value="HTH_AraC"/>
</dbReference>
<dbReference type="SMART" id="SM00342">
    <property type="entry name" value="HTH_ARAC"/>
    <property type="match status" value="1"/>
</dbReference>
<dbReference type="Pfam" id="PF12833">
    <property type="entry name" value="HTH_18"/>
    <property type="match status" value="1"/>
</dbReference>
<evidence type="ECO:0000256" key="2">
    <source>
        <dbReference type="ARBA" id="ARBA00023163"/>
    </source>
</evidence>
<dbReference type="PANTHER" id="PTHR43436">
    <property type="entry name" value="ARAC-FAMILY TRANSCRIPTIONAL REGULATOR"/>
    <property type="match status" value="1"/>
</dbReference>
<dbReference type="PROSITE" id="PS01124">
    <property type="entry name" value="HTH_ARAC_FAMILY_2"/>
    <property type="match status" value="1"/>
</dbReference>
<evidence type="ECO:0000313" key="5">
    <source>
        <dbReference type="Proteomes" id="UP001518990"/>
    </source>
</evidence>
<comment type="caution">
    <text evidence="4">The sequence shown here is derived from an EMBL/GenBank/DDBJ whole genome shotgun (WGS) entry which is preliminary data.</text>
</comment>
<evidence type="ECO:0000259" key="3">
    <source>
        <dbReference type="PROSITE" id="PS01124"/>
    </source>
</evidence>
<gene>
    <name evidence="4" type="ORF">IAI60_01485</name>
</gene>
<evidence type="ECO:0000256" key="1">
    <source>
        <dbReference type="ARBA" id="ARBA00023015"/>
    </source>
</evidence>
<keyword evidence="1" id="KW-0805">Transcription regulation</keyword>
<protein>
    <submittedName>
        <fullName evidence="4">AraC family transcriptional regulator</fullName>
    </submittedName>
</protein>
<dbReference type="InterPro" id="IPR009594">
    <property type="entry name" value="Tscrpt_reg_HTH_AraC_N"/>
</dbReference>
<dbReference type="InterPro" id="IPR009057">
    <property type="entry name" value="Homeodomain-like_sf"/>
</dbReference>
<keyword evidence="2" id="KW-0804">Transcription</keyword>
<reference evidence="4 5" key="1">
    <citation type="submission" date="2020-09" db="EMBL/GenBank/DDBJ databases">
        <title>Roseomonas.</title>
        <authorList>
            <person name="Zhu W."/>
        </authorList>
    </citation>
    <scope>NUCLEOTIDE SEQUENCE [LARGE SCALE GENOMIC DNA]</scope>
    <source>
        <strain evidence="4 5">1311</strain>
    </source>
</reference>
<feature type="domain" description="HTH araC/xylS-type" evidence="3">
    <location>
        <begin position="191"/>
        <end position="289"/>
    </location>
</feature>
<dbReference type="Pfam" id="PF06719">
    <property type="entry name" value="AraC_N"/>
    <property type="match status" value="1"/>
</dbReference>
<evidence type="ECO:0000313" key="4">
    <source>
        <dbReference type="EMBL" id="MBO1073275.1"/>
    </source>
</evidence>
<dbReference type="Proteomes" id="UP001518990">
    <property type="component" value="Unassembled WGS sequence"/>
</dbReference>
<dbReference type="PANTHER" id="PTHR43436:SF1">
    <property type="entry name" value="TRANSCRIPTIONAL REGULATORY PROTEIN"/>
    <property type="match status" value="1"/>
</dbReference>
<accession>A0ABS3K761</accession>
<dbReference type="Gene3D" id="1.10.10.60">
    <property type="entry name" value="Homeodomain-like"/>
    <property type="match status" value="2"/>
</dbReference>
<name>A0ABS3K761_9PROT</name>
<dbReference type="RefSeq" id="WP_207444882.1">
    <property type="nucleotide sequence ID" value="NZ_CP061091.1"/>
</dbReference>
<organism evidence="4 5">
    <name type="scientific">Roseomonas marmotae</name>
    <dbReference type="NCBI Taxonomy" id="2768161"/>
    <lineage>
        <taxon>Bacteria</taxon>
        <taxon>Pseudomonadati</taxon>
        <taxon>Pseudomonadota</taxon>
        <taxon>Alphaproteobacteria</taxon>
        <taxon>Acetobacterales</taxon>
        <taxon>Roseomonadaceae</taxon>
        <taxon>Roseomonas</taxon>
    </lineage>
</organism>
<dbReference type="SUPFAM" id="SSF46689">
    <property type="entry name" value="Homeodomain-like"/>
    <property type="match status" value="2"/>
</dbReference>
<dbReference type="EMBL" id="JACTNF010000001">
    <property type="protein sequence ID" value="MBO1073275.1"/>
    <property type="molecule type" value="Genomic_DNA"/>
</dbReference>
<proteinExistence type="predicted"/>
<sequence>MSDLPSLTALMLRHTADDGVHATPIPSLWLIRMAHPTEPLHTLHEPAVCVIVQGAKQVALGEHIYAYDSAKYLMVSTDLPVVGTVVEASAATPYLCLRIDLDPAILVSLMEEAGIRQPPAGAPGPGLFLSPTTPEILEAVFRLARLLDQPRDIPVLAPLALRELHYRLLTGAQGEAARHLTATGGALRQVNRAIAWLKRHYRAPIRIARLADEVGMSPSALHHAFKAITAMSPLQYQKQLRLQEARRLMVARALDAASASYEVGYESPSQFTREYKRLFGAPPARDVARLRGMDASLTGPV</sequence>
<keyword evidence="5" id="KW-1185">Reference proteome</keyword>